<dbReference type="PANTHER" id="PTHR45939:SF5">
    <property type="entry name" value="PEROXISOMAL MEMBRANE PROTEIN PMP34"/>
    <property type="match status" value="1"/>
</dbReference>
<dbReference type="GO" id="GO:0080122">
    <property type="term" value="F:AMP transmembrane transporter activity"/>
    <property type="evidence" value="ECO:0007669"/>
    <property type="project" value="TreeGrafter"/>
</dbReference>
<keyword evidence="8" id="KW-0576">Peroxisome</keyword>
<keyword evidence="12" id="KW-1185">Reference proteome</keyword>
<protein>
    <recommendedName>
        <fullName evidence="13">Solute carrier family 25 member 17</fullName>
    </recommendedName>
</protein>
<dbReference type="GO" id="GO:0015228">
    <property type="term" value="F:coenzyme A transmembrane transporter activity"/>
    <property type="evidence" value="ECO:0007669"/>
    <property type="project" value="TreeGrafter"/>
</dbReference>
<dbReference type="GO" id="GO:0005347">
    <property type="term" value="F:ATP transmembrane transporter activity"/>
    <property type="evidence" value="ECO:0007669"/>
    <property type="project" value="TreeGrafter"/>
</dbReference>
<evidence type="ECO:0000256" key="8">
    <source>
        <dbReference type="ARBA" id="ARBA00023140"/>
    </source>
</evidence>
<reference evidence="11" key="1">
    <citation type="submission" date="2025-08" db="UniProtKB">
        <authorList>
            <consortium name="Ensembl"/>
        </authorList>
    </citation>
    <scope>IDENTIFICATION</scope>
</reference>
<evidence type="ECO:0000256" key="7">
    <source>
        <dbReference type="ARBA" id="ARBA00023136"/>
    </source>
</evidence>
<evidence type="ECO:0008006" key="13">
    <source>
        <dbReference type="Google" id="ProtNLM"/>
    </source>
</evidence>
<keyword evidence="4 9" id="KW-0812">Transmembrane</keyword>
<proteinExistence type="inferred from homology"/>
<keyword evidence="7 9" id="KW-0472">Membrane</keyword>
<evidence type="ECO:0000256" key="2">
    <source>
        <dbReference type="ARBA" id="ARBA00006375"/>
    </source>
</evidence>
<dbReference type="InterPro" id="IPR023395">
    <property type="entry name" value="MCP_dom_sf"/>
</dbReference>
<dbReference type="PANTHER" id="PTHR45939">
    <property type="entry name" value="PEROXISOMAL MEMBRANE PROTEIN PMP34-RELATED"/>
    <property type="match status" value="1"/>
</dbReference>
<dbReference type="PROSITE" id="PS50920">
    <property type="entry name" value="SOLCAR"/>
    <property type="match status" value="1"/>
</dbReference>
<evidence type="ECO:0000256" key="10">
    <source>
        <dbReference type="RuleBase" id="RU000488"/>
    </source>
</evidence>
<name>A0A8D0F0T9_STROC</name>
<organism evidence="11 12">
    <name type="scientific">Strix occidentalis caurina</name>
    <name type="common">northern spotted owl</name>
    <dbReference type="NCBI Taxonomy" id="311401"/>
    <lineage>
        <taxon>Eukaryota</taxon>
        <taxon>Metazoa</taxon>
        <taxon>Chordata</taxon>
        <taxon>Craniata</taxon>
        <taxon>Vertebrata</taxon>
        <taxon>Euteleostomi</taxon>
        <taxon>Archelosauria</taxon>
        <taxon>Archosauria</taxon>
        <taxon>Dinosauria</taxon>
        <taxon>Saurischia</taxon>
        <taxon>Theropoda</taxon>
        <taxon>Coelurosauria</taxon>
        <taxon>Aves</taxon>
        <taxon>Neognathae</taxon>
        <taxon>Neoaves</taxon>
        <taxon>Telluraves</taxon>
        <taxon>Strigiformes</taxon>
        <taxon>Strigidae</taxon>
        <taxon>Strix</taxon>
    </lineage>
</organism>
<evidence type="ECO:0000256" key="5">
    <source>
        <dbReference type="ARBA" id="ARBA00022737"/>
    </source>
</evidence>
<dbReference type="GO" id="GO:0005778">
    <property type="term" value="C:peroxisomal membrane"/>
    <property type="evidence" value="ECO:0007669"/>
    <property type="project" value="UniProtKB-SubCell"/>
</dbReference>
<evidence type="ECO:0000256" key="4">
    <source>
        <dbReference type="ARBA" id="ARBA00022692"/>
    </source>
</evidence>
<dbReference type="GO" id="GO:0044610">
    <property type="term" value="F:FMN transmembrane transporter activity"/>
    <property type="evidence" value="ECO:0007669"/>
    <property type="project" value="TreeGrafter"/>
</dbReference>
<evidence type="ECO:0000256" key="6">
    <source>
        <dbReference type="ARBA" id="ARBA00022989"/>
    </source>
</evidence>
<sequence length="125" mass="13822">ESGSMTAMTVFFPLDTARLRLQVDEKRKSKTTPAVLLEIIKEEGLLAPYRGWFPVISSLCCSNFVYFYTFNSLKALWVKGQHSTTGKDLVLGVVSTGGYTECLHLPLHADLLCCTALLFCVLPTS</sequence>
<evidence type="ECO:0000313" key="12">
    <source>
        <dbReference type="Proteomes" id="UP000694551"/>
    </source>
</evidence>
<comment type="subcellular location">
    <subcellularLocation>
        <location evidence="1">Peroxisome membrane</location>
        <topology evidence="1">Multi-pass membrane protein</topology>
    </subcellularLocation>
</comment>
<dbReference type="Pfam" id="PF00153">
    <property type="entry name" value="Mito_carr"/>
    <property type="match status" value="1"/>
</dbReference>
<feature type="repeat" description="Solcar" evidence="9">
    <location>
        <begin position="1"/>
        <end position="76"/>
    </location>
</feature>
<dbReference type="Ensembl" id="ENSSOCT00000009895.1">
    <property type="protein sequence ID" value="ENSSOCP00000009648.1"/>
    <property type="gene ID" value="ENSSOCG00000007341.1"/>
</dbReference>
<evidence type="ECO:0000313" key="11">
    <source>
        <dbReference type="Ensembl" id="ENSSOCP00000009648.1"/>
    </source>
</evidence>
<dbReference type="GO" id="GO:0015217">
    <property type="term" value="F:ADP transmembrane transporter activity"/>
    <property type="evidence" value="ECO:0007669"/>
    <property type="project" value="TreeGrafter"/>
</dbReference>
<evidence type="ECO:0000256" key="3">
    <source>
        <dbReference type="ARBA" id="ARBA00022448"/>
    </source>
</evidence>
<evidence type="ECO:0000256" key="9">
    <source>
        <dbReference type="PROSITE-ProRule" id="PRU00282"/>
    </source>
</evidence>
<reference evidence="11" key="2">
    <citation type="submission" date="2025-09" db="UniProtKB">
        <authorList>
            <consortium name="Ensembl"/>
        </authorList>
    </citation>
    <scope>IDENTIFICATION</scope>
</reference>
<evidence type="ECO:0000256" key="1">
    <source>
        <dbReference type="ARBA" id="ARBA00004585"/>
    </source>
</evidence>
<keyword evidence="5" id="KW-0677">Repeat</keyword>
<dbReference type="GO" id="GO:0051724">
    <property type="term" value="F:NAD transmembrane transporter activity"/>
    <property type="evidence" value="ECO:0007669"/>
    <property type="project" value="TreeGrafter"/>
</dbReference>
<accession>A0A8D0F0T9</accession>
<comment type="similarity">
    <text evidence="2 10">Belongs to the mitochondrial carrier (TC 2.A.29) family.</text>
</comment>
<keyword evidence="6" id="KW-1133">Transmembrane helix</keyword>
<dbReference type="InterPro" id="IPR018108">
    <property type="entry name" value="MCP_transmembrane"/>
</dbReference>
<keyword evidence="3 10" id="KW-0813">Transport</keyword>
<dbReference type="GO" id="GO:0015230">
    <property type="term" value="F:FAD transmembrane transporter activity"/>
    <property type="evidence" value="ECO:0007669"/>
    <property type="project" value="TreeGrafter"/>
</dbReference>
<dbReference type="InterPro" id="IPR052217">
    <property type="entry name" value="Mito/Peroxisomal_Carrier"/>
</dbReference>
<dbReference type="AlphaFoldDB" id="A0A8D0F0T9"/>
<dbReference type="Proteomes" id="UP000694551">
    <property type="component" value="Unplaced"/>
</dbReference>
<dbReference type="Gene3D" id="1.50.40.10">
    <property type="entry name" value="Mitochondrial carrier domain"/>
    <property type="match status" value="1"/>
</dbReference>
<dbReference type="SUPFAM" id="SSF103506">
    <property type="entry name" value="Mitochondrial carrier"/>
    <property type="match status" value="1"/>
</dbReference>